<evidence type="ECO:0000313" key="3">
    <source>
        <dbReference type="Proteomes" id="UP000027222"/>
    </source>
</evidence>
<feature type="signal peptide" evidence="1">
    <location>
        <begin position="1"/>
        <end position="21"/>
    </location>
</feature>
<reference evidence="3" key="1">
    <citation type="journal article" date="2014" name="Proc. Natl. Acad. Sci. U.S.A.">
        <title>Extensive sampling of basidiomycete genomes demonstrates inadequacy of the white-rot/brown-rot paradigm for wood decay fungi.</title>
        <authorList>
            <person name="Riley R."/>
            <person name="Salamov A.A."/>
            <person name="Brown D.W."/>
            <person name="Nagy L.G."/>
            <person name="Floudas D."/>
            <person name="Held B.W."/>
            <person name="Levasseur A."/>
            <person name="Lombard V."/>
            <person name="Morin E."/>
            <person name="Otillar R."/>
            <person name="Lindquist E.A."/>
            <person name="Sun H."/>
            <person name="LaButti K.M."/>
            <person name="Schmutz J."/>
            <person name="Jabbour D."/>
            <person name="Luo H."/>
            <person name="Baker S.E."/>
            <person name="Pisabarro A.G."/>
            <person name="Walton J.D."/>
            <person name="Blanchette R.A."/>
            <person name="Henrissat B."/>
            <person name="Martin F."/>
            <person name="Cullen D."/>
            <person name="Hibbett D.S."/>
            <person name="Grigoriev I.V."/>
        </authorList>
    </citation>
    <scope>NUCLEOTIDE SEQUENCE [LARGE SCALE GENOMIC DNA]</scope>
    <source>
        <strain evidence="3">CBS 339.88</strain>
    </source>
</reference>
<dbReference type="EMBL" id="KL142390">
    <property type="protein sequence ID" value="KDR72011.1"/>
    <property type="molecule type" value="Genomic_DNA"/>
</dbReference>
<name>A0A067SMA1_GALM3</name>
<dbReference type="Proteomes" id="UP000027222">
    <property type="component" value="Unassembled WGS sequence"/>
</dbReference>
<protein>
    <submittedName>
        <fullName evidence="2">Uncharacterized protein</fullName>
    </submittedName>
</protein>
<accession>A0A067SMA1</accession>
<keyword evidence="3" id="KW-1185">Reference proteome</keyword>
<proteinExistence type="predicted"/>
<dbReference type="AlphaFoldDB" id="A0A067SMA1"/>
<evidence type="ECO:0000313" key="2">
    <source>
        <dbReference type="EMBL" id="KDR72011.1"/>
    </source>
</evidence>
<organism evidence="2 3">
    <name type="scientific">Galerina marginata (strain CBS 339.88)</name>
    <dbReference type="NCBI Taxonomy" id="685588"/>
    <lineage>
        <taxon>Eukaryota</taxon>
        <taxon>Fungi</taxon>
        <taxon>Dikarya</taxon>
        <taxon>Basidiomycota</taxon>
        <taxon>Agaricomycotina</taxon>
        <taxon>Agaricomycetes</taxon>
        <taxon>Agaricomycetidae</taxon>
        <taxon>Agaricales</taxon>
        <taxon>Agaricineae</taxon>
        <taxon>Strophariaceae</taxon>
        <taxon>Galerina</taxon>
    </lineage>
</organism>
<evidence type="ECO:0000256" key="1">
    <source>
        <dbReference type="SAM" id="SignalP"/>
    </source>
</evidence>
<keyword evidence="1" id="KW-0732">Signal</keyword>
<gene>
    <name evidence="2" type="ORF">GALMADRAFT_143362</name>
</gene>
<dbReference type="HOGENOM" id="CLU_1845243_0_0_1"/>
<feature type="chain" id="PRO_5001645924" evidence="1">
    <location>
        <begin position="22"/>
        <end position="139"/>
    </location>
</feature>
<sequence>MSRTGLLAFVCFCLSISLVASAPLPESESNLVERSEAYEYDDIFERSPALFDRELDTEDVYYVTREDFDDLESRGFFKKLGHDLGKAGKGLIKFDLKAASVASGAVAKYGGFVPGVSSAATAFSQAESKFTKAAAKRIH</sequence>